<evidence type="ECO:0000256" key="1">
    <source>
        <dbReference type="SAM" id="MobiDB-lite"/>
    </source>
</evidence>
<reference evidence="3" key="1">
    <citation type="journal article" date="2012" name="Mol. Plant Microbe Interact.">
        <title>A highly conserved effector in Fusarium oxysporum is required for full virulence on Arabidopsis.</title>
        <authorList>
            <person name="Thatcher L.F."/>
            <person name="Gardiner D.M."/>
            <person name="Kazan K."/>
            <person name="Manners J."/>
        </authorList>
    </citation>
    <scope>NUCLEOTIDE SEQUENCE [LARGE SCALE GENOMIC DNA]</scope>
    <source>
        <strain evidence="3">Fo5176</strain>
    </source>
</reference>
<feature type="domain" description="PiggyBac transposable element-derived protein" evidence="2">
    <location>
        <begin position="4"/>
        <end position="176"/>
    </location>
</feature>
<gene>
    <name evidence="3" type="ORF">FOXB_07979</name>
</gene>
<dbReference type="STRING" id="660025.F9FNJ9"/>
<dbReference type="OrthoDB" id="5152962at2759"/>
<organism evidence="3">
    <name type="scientific">Fusarium oxysporum (strain Fo5176)</name>
    <name type="common">Fusarium vascular wilt</name>
    <dbReference type="NCBI Taxonomy" id="660025"/>
    <lineage>
        <taxon>Eukaryota</taxon>
        <taxon>Fungi</taxon>
        <taxon>Dikarya</taxon>
        <taxon>Ascomycota</taxon>
        <taxon>Pezizomycotina</taxon>
        <taxon>Sordariomycetes</taxon>
        <taxon>Hypocreomycetidae</taxon>
        <taxon>Hypocreales</taxon>
        <taxon>Nectriaceae</taxon>
        <taxon>Fusarium</taxon>
        <taxon>Fusarium oxysporum species complex</taxon>
    </lineage>
</organism>
<accession>F9FNJ9</accession>
<dbReference type="PANTHER" id="PTHR46599:SF3">
    <property type="entry name" value="PIGGYBAC TRANSPOSABLE ELEMENT-DERIVED PROTEIN 4"/>
    <property type="match status" value="1"/>
</dbReference>
<protein>
    <recommendedName>
        <fullName evidence="2">PiggyBac transposable element-derived protein domain-containing protein</fullName>
    </recommendedName>
</protein>
<name>F9FNJ9_FUSOF</name>
<dbReference type="InterPro" id="IPR029526">
    <property type="entry name" value="PGBD"/>
</dbReference>
<dbReference type="PANTHER" id="PTHR46599">
    <property type="entry name" value="PIGGYBAC TRANSPOSABLE ELEMENT-DERIVED PROTEIN 4"/>
    <property type="match status" value="1"/>
</dbReference>
<evidence type="ECO:0000313" key="3">
    <source>
        <dbReference type="EMBL" id="EGU81508.1"/>
    </source>
</evidence>
<sequence>MIRQIVKNKSTPVGFKIYVIAQHGFFLRWLWHVKASPYTAVIVKLPLPHEKGEKGNLKATVALSNTQSDIIHLCNLLPKQTYHVFTDDLFSSPNLFRALREVGYGATGTARPNCGIRKELKEAKERNKAWKSSSLQCNEVMQIAWKDSNSVLFLSTVHTGANNDRIRKKRKSPAKKGRKSESQQI</sequence>
<dbReference type="Pfam" id="PF13843">
    <property type="entry name" value="DDE_Tnp_1_7"/>
    <property type="match status" value="1"/>
</dbReference>
<feature type="region of interest" description="Disordered" evidence="1">
    <location>
        <begin position="163"/>
        <end position="185"/>
    </location>
</feature>
<feature type="compositionally biased region" description="Basic residues" evidence="1">
    <location>
        <begin position="166"/>
        <end position="178"/>
    </location>
</feature>
<comment type="caution">
    <text evidence="3">The sequence shown here is derived from an EMBL/GenBank/DDBJ whole genome shotgun (WGS) entry which is preliminary data.</text>
</comment>
<proteinExistence type="predicted"/>
<dbReference type="AlphaFoldDB" id="F9FNJ9"/>
<evidence type="ECO:0000259" key="2">
    <source>
        <dbReference type="Pfam" id="PF13843"/>
    </source>
</evidence>
<dbReference type="EMBL" id="AFQF01002424">
    <property type="protein sequence ID" value="EGU81508.1"/>
    <property type="molecule type" value="Genomic_DNA"/>
</dbReference>